<evidence type="ECO:0000313" key="2">
    <source>
        <dbReference type="EMBL" id="CCC52671.1"/>
    </source>
</evidence>
<protein>
    <submittedName>
        <fullName evidence="2">Uncharacterized protein</fullName>
    </submittedName>
</protein>
<sequence length="831" mass="93234">MLRRCLIGGATVVIRLRFDRNAEGRVKGAVRYKPLPESMQPKQVGENFTPFPLPKYDEDLGYGPVRIRNVPDIEAAKERQRCRGVALMEASLYDDSHDEDVLKGEKSIGEQPSNAADPPKDECLAAPPQAPTRLAGEGLLDGYSASSDNPLIDRLQCNRSIGELIAQFEERPEIESRTAAIWDMASTLQHRSDEDLSRMFAAIVSPFSIDGGGLNFLSVKVSKFGRPYFVSSCLTSAYVGLVDAATVMFVQEQPWRLMRSPALFIDLLNFMALIKVFEPNKWFTPTEHAVSNRADYKHPRGTNSLTAFWGTGEELFDFMVELVRPQGDGVAPPDIFGLFTDEQLVDLLNGFSAVMPDGKAIGHVFNSIMGSFLQRVRRRKGEMLAANDLVTMERMYLTSVLSDANCEELLRHLLHETSSPRGPYFFAAVARSRDAILHRKALVLLQESIDDALGREDKPLLQALLESGSEFLLSMRDKGEAYNFAQKNEFDYRILASFEHFQAVAARLRTEAVDIATRIPSSLRNIQEQLIALNSTRTLRPMTPTGSTEDGTPLTTARPFKPMMTVLSQLERLNDMDSVFVLHSSFLSKSADQLISAVRRLSSGKDSLIVTMACLRALSVKSFTSPKRGEREACGRALEIVAYELEKGRVTLLPFSEEVLLHDAGSYCDEDLMLWTVAAYVARELPLVKMYTLIDKNCPACTPYRFLKGGHNLLVSSYSLYDKEAPLLSALYSKELRLVTHNVSLRTPVRDRKSTLYNYNPVRARFVYRRDKALFDKYHVTARNLAPGFSRGGLRHDWRGLGLYTPDHPQLPFRPLSILMQRQSVEEMDAA</sequence>
<dbReference type="VEuPathDB" id="TriTrypDB:TvY486_1101560"/>
<dbReference type="OMA" id="YCDEDLM"/>
<dbReference type="EMBL" id="HE573027">
    <property type="protein sequence ID" value="CCC52671.1"/>
    <property type="molecule type" value="Genomic_DNA"/>
</dbReference>
<reference evidence="2" key="1">
    <citation type="journal article" date="2012" name="Proc. Natl. Acad. Sci. U.S.A.">
        <title>Antigenic diversity is generated by distinct evolutionary mechanisms in African trypanosome species.</title>
        <authorList>
            <person name="Jackson A.P."/>
            <person name="Berry A."/>
            <person name="Aslett M."/>
            <person name="Allison H.C."/>
            <person name="Burton P."/>
            <person name="Vavrova-Anderson J."/>
            <person name="Brown R."/>
            <person name="Browne H."/>
            <person name="Corton N."/>
            <person name="Hauser H."/>
            <person name="Gamble J."/>
            <person name="Gilderthorp R."/>
            <person name="Marcello L."/>
            <person name="McQuillan J."/>
            <person name="Otto T.D."/>
            <person name="Quail M.A."/>
            <person name="Sanders M.J."/>
            <person name="van Tonder A."/>
            <person name="Ginger M.L."/>
            <person name="Field M.C."/>
            <person name="Barry J.D."/>
            <person name="Hertz-Fowler C."/>
            <person name="Berriman M."/>
        </authorList>
    </citation>
    <scope>NUCLEOTIDE SEQUENCE</scope>
    <source>
        <strain evidence="2">Y486</strain>
    </source>
</reference>
<feature type="region of interest" description="Disordered" evidence="1">
    <location>
        <begin position="108"/>
        <end position="139"/>
    </location>
</feature>
<dbReference type="AlphaFoldDB" id="G0UA39"/>
<feature type="region of interest" description="Disordered" evidence="1">
    <location>
        <begin position="539"/>
        <end position="558"/>
    </location>
</feature>
<gene>
    <name evidence="2" type="ORF">TVY486_1101560</name>
</gene>
<proteinExistence type="predicted"/>
<name>G0UA39_TRYVY</name>
<feature type="compositionally biased region" description="Polar residues" evidence="1">
    <location>
        <begin position="539"/>
        <end position="555"/>
    </location>
</feature>
<accession>G0UA39</accession>
<evidence type="ECO:0000256" key="1">
    <source>
        <dbReference type="SAM" id="MobiDB-lite"/>
    </source>
</evidence>
<organism evidence="2">
    <name type="scientific">Trypanosoma vivax (strain Y486)</name>
    <dbReference type="NCBI Taxonomy" id="1055687"/>
    <lineage>
        <taxon>Eukaryota</taxon>
        <taxon>Discoba</taxon>
        <taxon>Euglenozoa</taxon>
        <taxon>Kinetoplastea</taxon>
        <taxon>Metakinetoplastina</taxon>
        <taxon>Trypanosomatida</taxon>
        <taxon>Trypanosomatidae</taxon>
        <taxon>Trypanosoma</taxon>
        <taxon>Duttonella</taxon>
    </lineage>
</organism>